<protein>
    <recommendedName>
        <fullName evidence="2">Carbohydrate kinase PfkB domain-containing protein</fullName>
    </recommendedName>
</protein>
<dbReference type="EMBL" id="BART01018401">
    <property type="protein sequence ID" value="GAG74945.1"/>
    <property type="molecule type" value="Genomic_DNA"/>
</dbReference>
<dbReference type="InterPro" id="IPR029056">
    <property type="entry name" value="Ribokinase-like"/>
</dbReference>
<name>X0ZYM5_9ZZZZ</name>
<comment type="caution">
    <text evidence="1">The sequence shown here is derived from an EMBL/GenBank/DDBJ whole genome shotgun (WGS) entry which is preliminary data.</text>
</comment>
<dbReference type="Gene3D" id="3.40.1190.20">
    <property type="match status" value="1"/>
</dbReference>
<reference evidence="1" key="1">
    <citation type="journal article" date="2014" name="Front. Microbiol.">
        <title>High frequency of phylogenetically diverse reductive dehalogenase-homologous genes in deep subseafloor sedimentary metagenomes.</title>
        <authorList>
            <person name="Kawai M."/>
            <person name="Futagami T."/>
            <person name="Toyoda A."/>
            <person name="Takaki Y."/>
            <person name="Nishi S."/>
            <person name="Hori S."/>
            <person name="Arai W."/>
            <person name="Tsubouchi T."/>
            <person name="Morono Y."/>
            <person name="Uchiyama I."/>
            <person name="Ito T."/>
            <person name="Fujiyama A."/>
            <person name="Inagaki F."/>
            <person name="Takami H."/>
        </authorList>
    </citation>
    <scope>NUCLEOTIDE SEQUENCE</scope>
    <source>
        <strain evidence="1">Expedition CK06-06</strain>
    </source>
</reference>
<accession>X0ZYM5</accession>
<sequence length="209" mass="23625">MVKEVIEFDIVLLGHIAKDIIEIDGVGKEYLGGAVYYGGLAGNKMGLKLAIITRLKRDDFQILDSFKKNNIKYFAYPAEETSGLKNIYSSQNMEYRSYEPLGFAGGFKKEEIPDINTKFFVIGPIIAGEIDLDLLEYLNKKYYGKLGLDIQGFIRGLKDNKMQYFKLSEKEKVEIISKVNYLKLDETEAKVLTNQSSLPKAGKQLIKLG</sequence>
<evidence type="ECO:0008006" key="2">
    <source>
        <dbReference type="Google" id="ProtNLM"/>
    </source>
</evidence>
<dbReference type="AlphaFoldDB" id="X0ZYM5"/>
<evidence type="ECO:0000313" key="1">
    <source>
        <dbReference type="EMBL" id="GAG74945.1"/>
    </source>
</evidence>
<feature type="non-terminal residue" evidence="1">
    <location>
        <position position="209"/>
    </location>
</feature>
<organism evidence="1">
    <name type="scientific">marine sediment metagenome</name>
    <dbReference type="NCBI Taxonomy" id="412755"/>
    <lineage>
        <taxon>unclassified sequences</taxon>
        <taxon>metagenomes</taxon>
        <taxon>ecological metagenomes</taxon>
    </lineage>
</organism>
<dbReference type="SUPFAM" id="SSF53613">
    <property type="entry name" value="Ribokinase-like"/>
    <property type="match status" value="1"/>
</dbReference>
<gene>
    <name evidence="1" type="ORF">S01H4_34747</name>
</gene>
<proteinExistence type="predicted"/>